<dbReference type="PANTHER" id="PTHR48029">
    <property type="entry name" value="NUCLEOLAR PROTEIN 8"/>
    <property type="match status" value="1"/>
</dbReference>
<feature type="region of interest" description="Disordered" evidence="2">
    <location>
        <begin position="355"/>
        <end position="374"/>
    </location>
</feature>
<dbReference type="GO" id="GO:0003723">
    <property type="term" value="F:RNA binding"/>
    <property type="evidence" value="ECO:0007669"/>
    <property type="project" value="UniProtKB-KW"/>
</dbReference>
<keyword evidence="1" id="KW-0694">RNA-binding</keyword>
<dbReference type="PANTHER" id="PTHR48029:SF1">
    <property type="entry name" value="NUCLEOLAR PROTEIN 8"/>
    <property type="match status" value="1"/>
</dbReference>
<organism evidence="3 4">
    <name type="scientific">Aphanomyces astaci</name>
    <name type="common">Crayfish plague agent</name>
    <dbReference type="NCBI Taxonomy" id="112090"/>
    <lineage>
        <taxon>Eukaryota</taxon>
        <taxon>Sar</taxon>
        <taxon>Stramenopiles</taxon>
        <taxon>Oomycota</taxon>
        <taxon>Saprolegniomycetes</taxon>
        <taxon>Saprolegniales</taxon>
        <taxon>Verrucalvaceae</taxon>
        <taxon>Aphanomyces</taxon>
    </lineage>
</organism>
<feature type="region of interest" description="Disordered" evidence="2">
    <location>
        <begin position="251"/>
        <end position="310"/>
    </location>
</feature>
<protein>
    <submittedName>
        <fullName evidence="3">Uncharacterized protein</fullName>
    </submittedName>
</protein>
<dbReference type="AlphaFoldDB" id="A0A3R7AQR0"/>
<feature type="compositionally biased region" description="Acidic residues" evidence="2">
    <location>
        <begin position="292"/>
        <end position="303"/>
    </location>
</feature>
<name>A0A3R7AQR0_APHAT</name>
<evidence type="ECO:0000313" key="4">
    <source>
        <dbReference type="Proteomes" id="UP000285430"/>
    </source>
</evidence>
<feature type="compositionally biased region" description="Basic and acidic residues" evidence="2">
    <location>
        <begin position="265"/>
        <end position="279"/>
    </location>
</feature>
<evidence type="ECO:0000256" key="2">
    <source>
        <dbReference type="SAM" id="MobiDB-lite"/>
    </source>
</evidence>
<dbReference type="EMBL" id="QUTH01007904">
    <property type="protein sequence ID" value="RHZ03704.1"/>
    <property type="molecule type" value="Genomic_DNA"/>
</dbReference>
<gene>
    <name evidence="3" type="ORF">DYB37_009497</name>
</gene>
<accession>A0A3R7AQR0</accession>
<dbReference type="Proteomes" id="UP000285430">
    <property type="component" value="Unassembled WGS sequence"/>
</dbReference>
<dbReference type="VEuPathDB" id="FungiDB:H257_08099"/>
<evidence type="ECO:0000313" key="3">
    <source>
        <dbReference type="EMBL" id="RHZ03704.1"/>
    </source>
</evidence>
<evidence type="ECO:0000256" key="1">
    <source>
        <dbReference type="ARBA" id="ARBA00022884"/>
    </source>
</evidence>
<reference evidence="3 4" key="1">
    <citation type="submission" date="2018-08" db="EMBL/GenBank/DDBJ databases">
        <title>Aphanomyces genome sequencing and annotation.</title>
        <authorList>
            <person name="Minardi D."/>
            <person name="Oidtmann B."/>
            <person name="Van Der Giezen M."/>
            <person name="Studholme D.J."/>
        </authorList>
    </citation>
    <scope>NUCLEOTIDE SEQUENCE [LARGE SCALE GENOMIC DNA]</scope>
    <source>
        <strain evidence="3 4">Da</strain>
    </source>
</reference>
<comment type="caution">
    <text evidence="3">The sequence shown here is derived from an EMBL/GenBank/DDBJ whole genome shotgun (WGS) entry which is preliminary data.</text>
</comment>
<sequence length="374" mass="41595">MVAVAAANSKITFDSDGEAQAEVVAPSVGFGDDPIINKQKKALFIESDESDHDDSELGANSSVAFRPEFAGVEGKKLFDLQKRFGGDDRFRLDERFMDEFAGDDGDDVAAAPPISVDPVDDSIQAWKVIDDRDVAAQQAEEKAEQIRALEMLQDLFPDMKIDKGKWTMGQVPDQKQLGYGELVWTDAPLPPVSTERYFTATSDLSTMFSRVRANSEDGDEMEPALDGLAISAAQTSSVFSFASMFETPVEKEAQDWSTSSTAAADDDHTKGNDEDEAHRAWHFAKSTRDDGSTDGENEQEEEEQGRTTAVIKRPVAEVLAFGRTFFKPEQWTPEHEAAWVSMRKIYTVDFRRKHKQALKNRKSAKKAMSHHPKK</sequence>
<proteinExistence type="predicted"/>